<name>A0A8F7CGX5_9MONO</name>
<feature type="transmembrane region" description="Helical" evidence="2">
    <location>
        <begin position="56"/>
        <end position="78"/>
    </location>
</feature>
<evidence type="ECO:0000313" key="3">
    <source>
        <dbReference type="EMBL" id="QXU63439.1"/>
    </source>
</evidence>
<protein>
    <submittedName>
        <fullName evidence="4">TM protein</fullName>
    </submittedName>
</protein>
<evidence type="ECO:0000256" key="2">
    <source>
        <dbReference type="SAM" id="Phobius"/>
    </source>
</evidence>
<evidence type="ECO:0000313" key="5">
    <source>
        <dbReference type="Proteomes" id="UP001244659"/>
    </source>
</evidence>
<keyword evidence="5" id="KW-1185">Reference proteome</keyword>
<accession>A0A8F7CGX5</accession>
<reference evidence="4" key="2">
    <citation type="journal article" date="2021" name="Virology (Lond)">
        <title>Novel Paju Apodemus paramyxovirus 1 and 2, harbored by Apodemus agrarius in the Republic of Korea.</title>
        <authorList>
            <person name="Lee S.H."/>
            <person name="No J.S."/>
            <person name="Kim K."/>
            <person name="Budhathoki S."/>
            <person name="Park K."/>
            <person name="Lee G.Y."/>
            <person name="Cho S."/>
            <person name="Kim B.H."/>
            <person name="Cho S."/>
            <person name="Kim J."/>
            <person name="Lee J."/>
            <person name="Cho S.H."/>
            <person name="Kim H.C."/>
            <person name="Klein T.A."/>
            <person name="Uhm C.S."/>
            <person name="Kim W.K."/>
            <person name="Song J.W."/>
        </authorList>
    </citation>
    <scope>NUCLEOTIDE SEQUENCE</scope>
    <source>
        <strain evidence="3">Aa-17-179</strain>
        <strain evidence="4">Aa17-255</strain>
    </source>
</reference>
<dbReference type="Proteomes" id="UP001244659">
    <property type="component" value="Segment"/>
</dbReference>
<reference evidence="4" key="1">
    <citation type="submission" date="2020-07" db="EMBL/GenBank/DDBJ databases">
        <authorList>
            <person name="Song J.-W."/>
        </authorList>
    </citation>
    <scope>NUCLEOTIDE SEQUENCE</scope>
    <source>
        <strain evidence="3">Aa-17-179</strain>
        <strain evidence="4">Aa17-255</strain>
    </source>
</reference>
<feature type="region of interest" description="Disordered" evidence="1">
    <location>
        <begin position="212"/>
        <end position="256"/>
    </location>
</feature>
<evidence type="ECO:0000313" key="4">
    <source>
        <dbReference type="EMBL" id="QXU63457.1"/>
    </source>
</evidence>
<proteinExistence type="predicted"/>
<dbReference type="EMBL" id="MT823461">
    <property type="protein sequence ID" value="QXU63457.1"/>
    <property type="molecule type" value="Viral_cRNA"/>
</dbReference>
<evidence type="ECO:0000256" key="1">
    <source>
        <dbReference type="SAM" id="MobiDB-lite"/>
    </source>
</evidence>
<dbReference type="EMBL" id="MT823459">
    <property type="protein sequence ID" value="QXU63439.1"/>
    <property type="molecule type" value="Viral_cRNA"/>
</dbReference>
<keyword evidence="2" id="KW-0472">Membrane</keyword>
<organism evidence="4">
    <name type="scientific">Jeilongvirus sp</name>
    <dbReference type="NCBI Taxonomy" id="2686070"/>
    <lineage>
        <taxon>Viruses</taxon>
        <taxon>Riboviria</taxon>
        <taxon>Orthornavirae</taxon>
        <taxon>Negarnaviricota</taxon>
        <taxon>Haploviricotina</taxon>
        <taxon>Monjiviricetes</taxon>
        <taxon>Mononegavirales</taxon>
        <taxon>Paramyxoviridae</taxon>
        <taxon>Orthoparamyxovirinae</taxon>
        <taxon>Jeilongvirus</taxon>
    </lineage>
</organism>
<keyword evidence="2" id="KW-0812">Transmembrane</keyword>
<keyword evidence="2" id="KW-1133">Transmembrane helix</keyword>
<sequence length="256" mass="28425">MTTDYEEPNSIPSGYGSLSSRSPVYKASQVRGASYYTRSRPIRRLGHVSRSNGNTLIYFVFTIILCAFNLAATCYLIVTTENKVTSCVSPPRGPKLEGGIGVTEQLDHMASSINTMMTALTYTLPQVLNTNKLSLQAQLNHMASEIREIIKLNSLELDVKLALNRTIQLRTGHKQLQKTNWTRAPTRPPPTFAPRYRDITLVPRRFPVTRDNTPMTRVLDPDDIPIGRGVPGVNPMRGGTTRSNVGSDMGDYPPVF</sequence>